<dbReference type="Pfam" id="PF21680">
    <property type="entry name" value="GIDA_C_1st"/>
    <property type="match status" value="1"/>
</dbReference>
<comment type="cofactor">
    <cofactor evidence="1">
        <name>FAD</name>
        <dbReference type="ChEBI" id="CHEBI:57692"/>
    </cofactor>
</comment>
<dbReference type="InterPro" id="IPR020595">
    <property type="entry name" value="MnmG-rel_CS"/>
</dbReference>
<evidence type="ECO:0000256" key="3">
    <source>
        <dbReference type="ARBA" id="ARBA00022630"/>
    </source>
</evidence>
<dbReference type="FunFam" id="1.10.150.570:FF:000001">
    <property type="entry name" value="tRNA uridine 5-carboxymethylaminomethyl modification enzyme MnmG"/>
    <property type="match status" value="1"/>
</dbReference>
<comment type="caution">
    <text evidence="7">The sequence shown here is derived from an EMBL/GenBank/DDBJ whole genome shotgun (WGS) entry which is preliminary data.</text>
</comment>
<dbReference type="GO" id="GO:0005739">
    <property type="term" value="C:mitochondrion"/>
    <property type="evidence" value="ECO:0007669"/>
    <property type="project" value="GOC"/>
</dbReference>
<dbReference type="NCBIfam" id="TIGR00136">
    <property type="entry name" value="mnmG_gidA"/>
    <property type="match status" value="1"/>
</dbReference>
<dbReference type="Gene3D" id="1.10.150.570">
    <property type="entry name" value="GidA associated domain, C-terminal subdomain"/>
    <property type="match status" value="1"/>
</dbReference>
<dbReference type="PANTHER" id="PTHR11806:SF0">
    <property type="entry name" value="PROTEIN MTO1 HOMOLOG, MITOCHONDRIAL"/>
    <property type="match status" value="1"/>
</dbReference>
<feature type="domain" description="tRNA uridine 5-carboxymethylaminomethyl modification enzyme C-terminal subdomain" evidence="6">
    <location>
        <begin position="578"/>
        <end position="649"/>
    </location>
</feature>
<evidence type="ECO:0000256" key="1">
    <source>
        <dbReference type="ARBA" id="ARBA00001974"/>
    </source>
</evidence>
<evidence type="ECO:0000256" key="2">
    <source>
        <dbReference type="ARBA" id="ARBA00007653"/>
    </source>
</evidence>
<dbReference type="Pfam" id="PF13932">
    <property type="entry name" value="SAM_GIDA_C"/>
    <property type="match status" value="1"/>
</dbReference>
<dbReference type="HAMAP" id="MF_00129">
    <property type="entry name" value="MnmG_GidA"/>
    <property type="match status" value="1"/>
</dbReference>
<dbReference type="InterPro" id="IPR047001">
    <property type="entry name" value="MnmG_C_subdom"/>
</dbReference>
<dbReference type="AlphaFoldDB" id="A0A8H6EKI8"/>
<comment type="function">
    <text evidence="5">Component of the MSS1-MTO1 complex that catalyzes the 5-carboxymethylaminomethyluridine (cmnm(5)U) modification at the 34th wobble position (U34) of mitochondrial tRNAs.</text>
</comment>
<dbReference type="InterPro" id="IPR002218">
    <property type="entry name" value="MnmG-rel"/>
</dbReference>
<evidence type="ECO:0000259" key="6">
    <source>
        <dbReference type="SMART" id="SM01228"/>
    </source>
</evidence>
<dbReference type="Pfam" id="PF01134">
    <property type="entry name" value="GIDA"/>
    <property type="match status" value="1"/>
</dbReference>
<dbReference type="InterPro" id="IPR044920">
    <property type="entry name" value="MnmG_C_subdom_sf"/>
</dbReference>
<dbReference type="PROSITE" id="PS01280">
    <property type="entry name" value="GIDA_1"/>
    <property type="match status" value="1"/>
</dbReference>
<evidence type="ECO:0000256" key="4">
    <source>
        <dbReference type="ARBA" id="ARBA00022827"/>
    </source>
</evidence>
<comment type="similarity">
    <text evidence="2">Belongs to the MnmG family.</text>
</comment>
<evidence type="ECO:0000256" key="5">
    <source>
        <dbReference type="ARBA" id="ARBA00054993"/>
    </source>
</evidence>
<accession>A0A8H6EKI8</accession>
<dbReference type="EMBL" id="JABFCT010000005">
    <property type="protein sequence ID" value="KAF5875613.1"/>
    <property type="molecule type" value="Genomic_DNA"/>
</dbReference>
<dbReference type="InterPro" id="IPR036188">
    <property type="entry name" value="FAD/NAD-bd_sf"/>
</dbReference>
<dbReference type="GeneID" id="59265394"/>
<dbReference type="Gene3D" id="3.50.50.60">
    <property type="entry name" value="FAD/NAD(P)-binding domain"/>
    <property type="match status" value="2"/>
</dbReference>
<dbReference type="InterPro" id="IPR049312">
    <property type="entry name" value="GIDA_C_N"/>
</dbReference>
<dbReference type="FunFam" id="3.50.50.60:FF:000146">
    <property type="entry name" value="Mitochondrial translation optimization protein (Mto1)"/>
    <property type="match status" value="1"/>
</dbReference>
<dbReference type="OrthoDB" id="3329at2759"/>
<evidence type="ECO:0000313" key="7">
    <source>
        <dbReference type="EMBL" id="KAF5875613.1"/>
    </source>
</evidence>
<dbReference type="InterPro" id="IPR040131">
    <property type="entry name" value="MnmG_N"/>
</dbReference>
<dbReference type="InterPro" id="IPR026904">
    <property type="entry name" value="MnmG_C"/>
</dbReference>
<gene>
    <name evidence="7" type="ORF">Bfra_011375</name>
</gene>
<dbReference type="RefSeq" id="XP_037194559.1">
    <property type="nucleotide sequence ID" value="XM_037341702.1"/>
</dbReference>
<keyword evidence="4" id="KW-0274">FAD</keyword>
<sequence>MKRSLTVAYRRPLLQTFTRSWFLQRNSFASVAADTRPYDVVVIGGGHAGSEACAGAARSGARTALITPKLENIGVCSCNPSFGGIGKGTMLREVDALDGVAGRIIDKAGVQFKVLNRKKGPAVWGPRAQIDRDLYKKHMREELEAYPNLSIVTGSVADIIVSKEEGEAQSGKITGVRLESGEIIPTKQVVITTGTFLGGEIHIGLECYPAGRMGEAATFGLSKSLKDAGFTLGRLKTGTPPRLAKGSIDFKNLTVQPGDQPPTPFSYLNETVSVQDQLLCHATYTNEASHAVVRANLDKSIHIRETVKGPRYCPSLESKVIRFSDKDRHIVWLEPEGFDSDVIYPNGISMTIPAEAQEQLLRTIPGLENVTMTAPGYGVEYDYVDPRSLKATLETKAIQGLYLAGQINGTTGYEEAAAQGIIAGINAGLASHSLPQLTLSRSDGYIGIMIDDLITKGVSEPYRMFTSRSEYRMSARADNADLRLTEKGRLAGVVGEKRWSAFNDEVAQMDGLKSALENSKFSAPVWINDGFKVSNDSTMRNALDILRIRDVTMNDLSTRVPEILTYTQRIRDRVGIEAVYAPYVIQQKAAQRIFQKDEMLKLPVDLDYDSIHGISMHEKSVLKITRPESVGQARRIEGMTPSGCLRLLAFVRGRSRAVQKANIFDEVARKRGERNVAS</sequence>
<keyword evidence="3" id="KW-0285">Flavoprotein</keyword>
<organism evidence="7 8">
    <name type="scientific">Botrytis fragariae</name>
    <dbReference type="NCBI Taxonomy" id="1964551"/>
    <lineage>
        <taxon>Eukaryota</taxon>
        <taxon>Fungi</taxon>
        <taxon>Dikarya</taxon>
        <taxon>Ascomycota</taxon>
        <taxon>Pezizomycotina</taxon>
        <taxon>Leotiomycetes</taxon>
        <taxon>Helotiales</taxon>
        <taxon>Sclerotiniaceae</taxon>
        <taxon>Botrytis</taxon>
    </lineage>
</organism>
<name>A0A8H6EKI8_9HELO</name>
<protein>
    <submittedName>
        <fullName evidence="7">Putative trna uridine 5-carboxymethylaminomethyl modification enzyme gida protein</fullName>
    </submittedName>
</protein>
<dbReference type="InterPro" id="IPR004416">
    <property type="entry name" value="MnmG"/>
</dbReference>
<evidence type="ECO:0000313" key="8">
    <source>
        <dbReference type="Proteomes" id="UP000531561"/>
    </source>
</evidence>
<dbReference type="SUPFAM" id="SSF51905">
    <property type="entry name" value="FAD/NAD(P)-binding domain"/>
    <property type="match status" value="1"/>
</dbReference>
<dbReference type="PROSITE" id="PS01281">
    <property type="entry name" value="GIDA_2"/>
    <property type="match status" value="1"/>
</dbReference>
<proteinExistence type="inferred from homology"/>
<dbReference type="Proteomes" id="UP000531561">
    <property type="component" value="Unassembled WGS sequence"/>
</dbReference>
<reference evidence="7 8" key="1">
    <citation type="journal article" date="2020" name="Phytopathology">
        <title>A high-quality genome resource of Botrytis fragariae, a new and rapidly spreading fungal pathogen causing strawberry gray mold in the U.S.A.</title>
        <authorList>
            <person name="Wu Y."/>
            <person name="Saski C.A."/>
            <person name="Schnabel G."/>
            <person name="Xiao S."/>
            <person name="Hu M."/>
        </authorList>
    </citation>
    <scope>NUCLEOTIDE SEQUENCE [LARGE SCALE GENOMIC DNA]</scope>
    <source>
        <strain evidence="7 8">BVB16</strain>
    </source>
</reference>
<dbReference type="GO" id="GO:0030488">
    <property type="term" value="P:tRNA methylation"/>
    <property type="evidence" value="ECO:0007669"/>
    <property type="project" value="TreeGrafter"/>
</dbReference>
<dbReference type="SMART" id="SM01228">
    <property type="entry name" value="GIDA_assoc_3"/>
    <property type="match status" value="1"/>
</dbReference>
<dbReference type="FunFam" id="3.50.50.60:FF:000002">
    <property type="entry name" value="tRNA uridine 5-carboxymethylaminomethyl modification enzyme MnmG"/>
    <property type="match status" value="1"/>
</dbReference>
<keyword evidence="8" id="KW-1185">Reference proteome</keyword>
<dbReference type="GO" id="GO:0050660">
    <property type="term" value="F:flavin adenine dinucleotide binding"/>
    <property type="evidence" value="ECO:0007669"/>
    <property type="project" value="InterPro"/>
</dbReference>
<dbReference type="PANTHER" id="PTHR11806">
    <property type="entry name" value="GLUCOSE INHIBITED DIVISION PROTEIN A"/>
    <property type="match status" value="1"/>
</dbReference>
<dbReference type="GO" id="GO:0070899">
    <property type="term" value="P:mitochondrial tRNA wobble uridine modification"/>
    <property type="evidence" value="ECO:0007669"/>
    <property type="project" value="UniProtKB-ARBA"/>
</dbReference>